<dbReference type="RefSeq" id="WP_015861421.1">
    <property type="nucleotide sequence ID" value="NC_012796.1"/>
</dbReference>
<dbReference type="OrthoDB" id="5452463at2"/>
<gene>
    <name evidence="2" type="ordered locus">DMR_27640</name>
</gene>
<dbReference type="eggNOG" id="ENOG50349IQ">
    <property type="taxonomic scope" value="Bacteria"/>
</dbReference>
<keyword evidence="1" id="KW-0812">Transmembrane</keyword>
<organism evidence="2 3">
    <name type="scientific">Solidesulfovibrio magneticus (strain ATCC 700980 / DSM 13731 / RS-1)</name>
    <name type="common">Desulfovibrio magneticus</name>
    <dbReference type="NCBI Taxonomy" id="573370"/>
    <lineage>
        <taxon>Bacteria</taxon>
        <taxon>Pseudomonadati</taxon>
        <taxon>Thermodesulfobacteriota</taxon>
        <taxon>Desulfovibrionia</taxon>
        <taxon>Desulfovibrionales</taxon>
        <taxon>Desulfovibrionaceae</taxon>
        <taxon>Solidesulfovibrio</taxon>
    </lineage>
</organism>
<feature type="transmembrane region" description="Helical" evidence="1">
    <location>
        <begin position="155"/>
        <end position="176"/>
    </location>
</feature>
<name>C4XGV0_SOLM1</name>
<feature type="transmembrane region" description="Helical" evidence="1">
    <location>
        <begin position="94"/>
        <end position="114"/>
    </location>
</feature>
<feature type="transmembrane region" description="Helical" evidence="1">
    <location>
        <begin position="12"/>
        <end position="33"/>
    </location>
</feature>
<evidence type="ECO:0000313" key="3">
    <source>
        <dbReference type="Proteomes" id="UP000009071"/>
    </source>
</evidence>
<dbReference type="AlphaFoldDB" id="C4XGV0"/>
<evidence type="ECO:0000313" key="2">
    <source>
        <dbReference type="EMBL" id="BAH76255.1"/>
    </source>
</evidence>
<dbReference type="EMBL" id="AP010904">
    <property type="protein sequence ID" value="BAH76255.1"/>
    <property type="molecule type" value="Genomic_DNA"/>
</dbReference>
<keyword evidence="1" id="KW-1133">Transmembrane helix</keyword>
<sequence length="194" mass="20854">MQVLADRRPGLSTAQVVFFASMVALDFGWGMVFKTALQLTAIHEVARLEMLVSIMLMTLTRLMIDRFGTLIAFELAWGLLAAAFMPAAGGQPGVMKLVPALIQGVVFDTLFTLLRASLPQARAYVAVICGGLLGPTAAMGVRVALGVPWATATKALFGISLVTSVFINGFGVYLALTVWRRIKDLHVVAMLRQS</sequence>
<feature type="transmembrane region" description="Helical" evidence="1">
    <location>
        <begin position="121"/>
        <end position="143"/>
    </location>
</feature>
<dbReference type="KEGG" id="dma:DMR_27640"/>
<feature type="transmembrane region" description="Helical" evidence="1">
    <location>
        <begin position="71"/>
        <end position="88"/>
    </location>
</feature>
<dbReference type="Proteomes" id="UP000009071">
    <property type="component" value="Chromosome"/>
</dbReference>
<dbReference type="STRING" id="573370.DMR_27640"/>
<keyword evidence="1" id="KW-0472">Membrane</keyword>
<proteinExistence type="predicted"/>
<dbReference type="HOGENOM" id="CLU_1537352_0_0_7"/>
<evidence type="ECO:0000256" key="1">
    <source>
        <dbReference type="SAM" id="Phobius"/>
    </source>
</evidence>
<reference evidence="2 3" key="1">
    <citation type="journal article" date="2009" name="Genome Res.">
        <title>Whole genome sequence of Desulfovibrio magneticus strain RS-1 revealed common gene clusters in magnetotactic bacteria.</title>
        <authorList>
            <person name="Nakazawa H."/>
            <person name="Arakaki A."/>
            <person name="Narita-Yamada S."/>
            <person name="Yashiro I."/>
            <person name="Jinno K."/>
            <person name="Aoki N."/>
            <person name="Tsuruyama A."/>
            <person name="Okamura Y."/>
            <person name="Tanikawa S."/>
            <person name="Fujita N."/>
            <person name="Takeyama H."/>
            <person name="Matsunaga T."/>
        </authorList>
    </citation>
    <scope>NUCLEOTIDE SEQUENCE [LARGE SCALE GENOMIC DNA]</scope>
    <source>
        <strain evidence="3">ATCC 700980 / DSM 13731 / RS-1</strain>
    </source>
</reference>
<accession>C4XGV0</accession>
<keyword evidence="3" id="KW-1185">Reference proteome</keyword>
<protein>
    <submittedName>
        <fullName evidence="2">Hypothetical membrane protein</fullName>
    </submittedName>
</protein>